<name>X0YGX5_9ZZZZ</name>
<dbReference type="AlphaFoldDB" id="X0YGX5"/>
<evidence type="ECO:0008006" key="2">
    <source>
        <dbReference type="Google" id="ProtNLM"/>
    </source>
</evidence>
<reference evidence="1" key="1">
    <citation type="journal article" date="2014" name="Front. Microbiol.">
        <title>High frequency of phylogenetically diverse reductive dehalogenase-homologous genes in deep subseafloor sedimentary metagenomes.</title>
        <authorList>
            <person name="Kawai M."/>
            <person name="Futagami T."/>
            <person name="Toyoda A."/>
            <person name="Takaki Y."/>
            <person name="Nishi S."/>
            <person name="Hori S."/>
            <person name="Arai W."/>
            <person name="Tsubouchi T."/>
            <person name="Morono Y."/>
            <person name="Uchiyama I."/>
            <person name="Ito T."/>
            <person name="Fujiyama A."/>
            <person name="Inagaki F."/>
            <person name="Takami H."/>
        </authorList>
    </citation>
    <scope>NUCLEOTIDE SEQUENCE</scope>
    <source>
        <strain evidence="1">Expedition CK06-06</strain>
    </source>
</reference>
<evidence type="ECO:0000313" key="1">
    <source>
        <dbReference type="EMBL" id="GAG47868.1"/>
    </source>
</evidence>
<accession>X0YGX5</accession>
<feature type="non-terminal residue" evidence="1">
    <location>
        <position position="1"/>
    </location>
</feature>
<proteinExistence type="predicted"/>
<dbReference type="EMBL" id="BARS01057016">
    <property type="protein sequence ID" value="GAG47868.1"/>
    <property type="molecule type" value="Genomic_DNA"/>
</dbReference>
<comment type="caution">
    <text evidence="1">The sequence shown here is derived from an EMBL/GenBank/DDBJ whole genome shotgun (WGS) entry which is preliminary data.</text>
</comment>
<protein>
    <recommendedName>
        <fullName evidence="2">FAD/NAD(P)-binding domain-containing protein</fullName>
    </recommendedName>
</protein>
<sequence length="76" mass="7841">QAEADLVVLATGMVPNVVEDDMALLTRKDDDGFVLDDTDAGITVAGVARRPEDVASSVRDATGAAARAVMAAVRRA</sequence>
<gene>
    <name evidence="1" type="ORF">S01H1_83765</name>
</gene>
<organism evidence="1">
    <name type="scientific">marine sediment metagenome</name>
    <dbReference type="NCBI Taxonomy" id="412755"/>
    <lineage>
        <taxon>unclassified sequences</taxon>
        <taxon>metagenomes</taxon>
        <taxon>ecological metagenomes</taxon>
    </lineage>
</organism>